<dbReference type="Proteomes" id="UP000183209">
    <property type="component" value="Unassembled WGS sequence"/>
</dbReference>
<dbReference type="InterPro" id="IPR000620">
    <property type="entry name" value="EamA_dom"/>
</dbReference>
<feature type="transmembrane region" description="Helical" evidence="1">
    <location>
        <begin position="180"/>
        <end position="203"/>
    </location>
</feature>
<evidence type="ECO:0000313" key="3">
    <source>
        <dbReference type="EMBL" id="SFS99742.1"/>
    </source>
</evidence>
<gene>
    <name evidence="3" type="ORF">SAMN04487906_2414</name>
</gene>
<reference evidence="3 4" key="1">
    <citation type="submission" date="2016-10" db="EMBL/GenBank/DDBJ databases">
        <authorList>
            <person name="de Groot N.N."/>
        </authorList>
    </citation>
    <scope>NUCLEOTIDE SEQUENCE [LARGE SCALE GENOMIC DNA]</scope>
    <source>
        <strain evidence="3 4">CGMCC 1.6114</strain>
    </source>
</reference>
<feature type="transmembrane region" description="Helical" evidence="1">
    <location>
        <begin position="94"/>
        <end position="111"/>
    </location>
</feature>
<evidence type="ECO:0000259" key="2">
    <source>
        <dbReference type="Pfam" id="PF00892"/>
    </source>
</evidence>
<dbReference type="SUPFAM" id="SSF103481">
    <property type="entry name" value="Multidrug resistance efflux transporter EmrE"/>
    <property type="match status" value="2"/>
</dbReference>
<feature type="transmembrane region" description="Helical" evidence="1">
    <location>
        <begin position="123"/>
        <end position="142"/>
    </location>
</feature>
<dbReference type="RefSeq" id="WP_074979095.1">
    <property type="nucleotide sequence ID" value="NZ_FPAG01000007.1"/>
</dbReference>
<organism evidence="3 4">
    <name type="scientific">Zhouia amylolytica</name>
    <dbReference type="NCBI Taxonomy" id="376730"/>
    <lineage>
        <taxon>Bacteria</taxon>
        <taxon>Pseudomonadati</taxon>
        <taxon>Bacteroidota</taxon>
        <taxon>Flavobacteriia</taxon>
        <taxon>Flavobacteriales</taxon>
        <taxon>Flavobacteriaceae</taxon>
        <taxon>Zhouia</taxon>
    </lineage>
</organism>
<dbReference type="PANTHER" id="PTHR22911">
    <property type="entry name" value="ACYL-MALONYL CONDENSING ENZYME-RELATED"/>
    <property type="match status" value="1"/>
</dbReference>
<feature type="transmembrane region" description="Helical" evidence="1">
    <location>
        <begin position="264"/>
        <end position="282"/>
    </location>
</feature>
<dbReference type="AlphaFoldDB" id="A0A1I6UE70"/>
<name>A0A1I6UE70_9FLAO</name>
<feature type="domain" description="EamA" evidence="2">
    <location>
        <begin position="150"/>
        <end position="279"/>
    </location>
</feature>
<proteinExistence type="predicted"/>
<feature type="domain" description="EamA" evidence="2">
    <location>
        <begin position="16"/>
        <end position="138"/>
    </location>
</feature>
<feature type="transmembrane region" description="Helical" evidence="1">
    <location>
        <begin position="12"/>
        <end position="32"/>
    </location>
</feature>
<dbReference type="InterPro" id="IPR037185">
    <property type="entry name" value="EmrE-like"/>
</dbReference>
<dbReference type="GO" id="GO:0016020">
    <property type="term" value="C:membrane"/>
    <property type="evidence" value="ECO:0007669"/>
    <property type="project" value="InterPro"/>
</dbReference>
<dbReference type="Pfam" id="PF00892">
    <property type="entry name" value="EamA"/>
    <property type="match status" value="2"/>
</dbReference>
<accession>A0A1I6UE70</accession>
<keyword evidence="1" id="KW-1133">Transmembrane helix</keyword>
<feature type="transmembrane region" description="Helical" evidence="1">
    <location>
        <begin position="148"/>
        <end position="168"/>
    </location>
</feature>
<protein>
    <submittedName>
        <fullName evidence="3">Permease of the drug/metabolite transporter (DMT) superfamily</fullName>
    </submittedName>
</protein>
<evidence type="ECO:0000256" key="1">
    <source>
        <dbReference type="SAM" id="Phobius"/>
    </source>
</evidence>
<keyword evidence="1" id="KW-0472">Membrane</keyword>
<dbReference type="PANTHER" id="PTHR22911:SF79">
    <property type="entry name" value="MOBA-LIKE NTP TRANSFERASE DOMAIN-CONTAINING PROTEIN"/>
    <property type="match status" value="1"/>
</dbReference>
<dbReference type="EMBL" id="FPAG01000007">
    <property type="protein sequence ID" value="SFS99742.1"/>
    <property type="molecule type" value="Genomic_DNA"/>
</dbReference>
<keyword evidence="1" id="KW-0812">Transmembrane</keyword>
<feature type="transmembrane region" description="Helical" evidence="1">
    <location>
        <begin position="241"/>
        <end position="258"/>
    </location>
</feature>
<feature type="transmembrane region" description="Helical" evidence="1">
    <location>
        <begin position="38"/>
        <end position="56"/>
    </location>
</feature>
<sequence>MVTKSHHLRHILELNFAVLCISTSGTLGKYISLPPEQIILFRSIIAVIFIYIYCRLRKYDFKISGLDFKMVLICGVFFGIHWVTYFYALKLSTVAIGMLSIYTYPVITSFLEPVILKTGFQKSHLGLAVLVLTGIYFLVPEVSFKNDHFIAVVVGIISALFYAIRNILMKPKVARYDGSVLMFYQLLVIVLMLSPLLLFSDFLQVQTQLLPIAFLALITTTVGHTLLLMSFKHFSATTASIMSSVQPIYGILLGMLFLNEIPELHTIIGGLLILSAVFIESTRTMRTAKNS</sequence>
<dbReference type="OrthoDB" id="9150437at2"/>
<feature type="transmembrane region" description="Helical" evidence="1">
    <location>
        <begin position="209"/>
        <end position="229"/>
    </location>
</feature>
<evidence type="ECO:0000313" key="4">
    <source>
        <dbReference type="Proteomes" id="UP000183209"/>
    </source>
</evidence>
<feature type="transmembrane region" description="Helical" evidence="1">
    <location>
        <begin position="68"/>
        <end position="88"/>
    </location>
</feature>